<dbReference type="SMART" id="SM00569">
    <property type="entry name" value="L27"/>
    <property type="match status" value="2"/>
</dbReference>
<feature type="domain" description="L27" evidence="7">
    <location>
        <begin position="4"/>
        <end position="58"/>
    </location>
</feature>
<evidence type="ECO:0000313" key="9">
    <source>
        <dbReference type="Proteomes" id="UP000694395"/>
    </source>
</evidence>
<reference evidence="8" key="3">
    <citation type="submission" date="2025-09" db="UniProtKB">
        <authorList>
            <consortium name="Ensembl"/>
        </authorList>
    </citation>
    <scope>IDENTIFICATION</scope>
</reference>
<feature type="domain" description="L27" evidence="7">
    <location>
        <begin position="59"/>
        <end position="116"/>
    </location>
</feature>
<evidence type="ECO:0000259" key="5">
    <source>
        <dbReference type="PROSITE" id="PS50052"/>
    </source>
</evidence>
<dbReference type="SUPFAM" id="SSF50156">
    <property type="entry name" value="PDZ domain-like"/>
    <property type="match status" value="1"/>
</dbReference>
<dbReference type="SUPFAM" id="SSF101288">
    <property type="entry name" value="L27 domain"/>
    <property type="match status" value="1"/>
</dbReference>
<dbReference type="PROSITE" id="PS50052">
    <property type="entry name" value="GUANYLATE_KINASE_2"/>
    <property type="match status" value="1"/>
</dbReference>
<keyword evidence="2 3" id="KW-0728">SH3 domain</keyword>
<dbReference type="Gene3D" id="3.40.50.300">
    <property type="entry name" value="P-loop containing nucleotide triphosphate hydrolases"/>
    <property type="match status" value="1"/>
</dbReference>
<accession>A0A8C7TU88</accession>
<dbReference type="Gene3D" id="1.10.287.650">
    <property type="entry name" value="L27 domain"/>
    <property type="match status" value="1"/>
</dbReference>
<evidence type="ECO:0000259" key="7">
    <source>
        <dbReference type="PROSITE" id="PS51022"/>
    </source>
</evidence>
<dbReference type="InterPro" id="IPR001452">
    <property type="entry name" value="SH3_domain"/>
</dbReference>
<dbReference type="PROSITE" id="PS50106">
    <property type="entry name" value="PDZ"/>
    <property type="match status" value="1"/>
</dbReference>
<evidence type="ECO:0000256" key="2">
    <source>
        <dbReference type="ARBA" id="ARBA00022443"/>
    </source>
</evidence>
<dbReference type="PANTHER" id="PTHR23122">
    <property type="entry name" value="MEMBRANE-ASSOCIATED GUANYLATE KINASE MAGUK"/>
    <property type="match status" value="1"/>
</dbReference>
<evidence type="ECO:0000256" key="3">
    <source>
        <dbReference type="PROSITE-ProRule" id="PRU00192"/>
    </source>
</evidence>
<sequence>LIVSSTGLQHTLALLTSQLHPDAKHKEDLVFLKDVFSEKSLAYLMKIHEKLRQYERQSPTPVLHSASCLAEDLAEEIQNGPMEGDERELLLLLSAPHLKAILAAHDTVAQKNFDPVLPPLPDEVDDELEEESVKIVRLVKNKEPLGATIRRDEVTGAVIVARIMRGGAADRSGLVHVGDELREVNGNLIIHKRPDEISQILSQSQGSITLKIIPAVAEEDRLKESKVYLRALFDYTPFEDKATPCQEAGLPFKRGDILQVVSQDDATWWQAKRVGDSNLRAALIPSTQFQERPCVGLIANSTKLISGLRRSFCLSRKDRQGSPGEPRTPDSALLDFLIYEEVTRYQPRPSERPRLVVLIGSLGARINELKQKVIAENPCHFGVAVPHTTRAKKSHEREGVEYNFITKQAFEADIQSNIFIEYGEYKDHFYGTSLEAIRSVLDRNKICLVDVQPEALKILWTAEFKPYVIFVKPRIHESHCKRHGSSSSLSVGITEEDLQEMRQSAVLMGERYGHLVDRVLVKEDLASACVELRDILQRVETEVHWVPIGWARTT</sequence>
<dbReference type="FunFam" id="3.30.63.10:FF:000002">
    <property type="entry name" value="Guanylate kinase 1"/>
    <property type="match status" value="1"/>
</dbReference>
<dbReference type="InterPro" id="IPR036034">
    <property type="entry name" value="PDZ_sf"/>
</dbReference>
<evidence type="ECO:0000259" key="6">
    <source>
        <dbReference type="PROSITE" id="PS50106"/>
    </source>
</evidence>
<dbReference type="InterPro" id="IPR008145">
    <property type="entry name" value="GK/Ca_channel_bsu"/>
</dbReference>
<evidence type="ECO:0000256" key="1">
    <source>
        <dbReference type="ARBA" id="ARBA00007014"/>
    </source>
</evidence>
<dbReference type="PROSITE" id="PS51022">
    <property type="entry name" value="L27"/>
    <property type="match status" value="2"/>
</dbReference>
<feature type="domain" description="SH3" evidence="4">
    <location>
        <begin position="224"/>
        <end position="294"/>
    </location>
</feature>
<dbReference type="InterPro" id="IPR020590">
    <property type="entry name" value="Guanylate_kinase_CS"/>
</dbReference>
<gene>
    <name evidence="8" type="primary">mpp3b</name>
</gene>
<proteinExistence type="inferred from homology"/>
<reference evidence="8" key="1">
    <citation type="submission" date="2020-07" db="EMBL/GenBank/DDBJ databases">
        <title>A long reads based de novo assembly of the rainbow trout Arlee double haploid line genome.</title>
        <authorList>
            <person name="Gao G."/>
            <person name="Palti Y."/>
        </authorList>
    </citation>
    <scope>NUCLEOTIDE SEQUENCE [LARGE SCALE GENOMIC DNA]</scope>
</reference>
<name>A0A8C7TU88_ONCMY</name>
<dbReference type="PROSITE" id="PS00856">
    <property type="entry name" value="GUANYLATE_KINASE_1"/>
    <property type="match status" value="1"/>
</dbReference>
<dbReference type="SUPFAM" id="SSF52540">
    <property type="entry name" value="P-loop containing nucleoside triphosphate hydrolases"/>
    <property type="match status" value="1"/>
</dbReference>
<protein>
    <submittedName>
        <fullName evidence="8">MAGUK p55 scaffold protein 3b</fullName>
    </submittedName>
</protein>
<dbReference type="InterPro" id="IPR014775">
    <property type="entry name" value="L27_C"/>
</dbReference>
<reference evidence="8" key="2">
    <citation type="submission" date="2025-08" db="UniProtKB">
        <authorList>
            <consortium name="Ensembl"/>
        </authorList>
    </citation>
    <scope>IDENTIFICATION</scope>
</reference>
<dbReference type="InterPro" id="IPR004172">
    <property type="entry name" value="L27_dom"/>
</dbReference>
<dbReference type="InterPro" id="IPR036028">
    <property type="entry name" value="SH3-like_dom_sf"/>
</dbReference>
<dbReference type="Pfam" id="PF00625">
    <property type="entry name" value="Guanylate_kin"/>
    <property type="match status" value="1"/>
</dbReference>
<dbReference type="InterPro" id="IPR008144">
    <property type="entry name" value="Guanylate_kin-like_dom"/>
</dbReference>
<dbReference type="InterPro" id="IPR001478">
    <property type="entry name" value="PDZ"/>
</dbReference>
<dbReference type="SUPFAM" id="SSF50044">
    <property type="entry name" value="SH3-domain"/>
    <property type="match status" value="1"/>
</dbReference>
<dbReference type="PROSITE" id="PS50002">
    <property type="entry name" value="SH3"/>
    <property type="match status" value="1"/>
</dbReference>
<evidence type="ECO:0000259" key="4">
    <source>
        <dbReference type="PROSITE" id="PS50002"/>
    </source>
</evidence>
<evidence type="ECO:0000313" key="8">
    <source>
        <dbReference type="Ensembl" id="ENSOMYP00000089422.2"/>
    </source>
</evidence>
<dbReference type="Gene3D" id="2.30.30.40">
    <property type="entry name" value="SH3 Domains"/>
    <property type="match status" value="1"/>
</dbReference>
<feature type="domain" description="PDZ" evidence="6">
    <location>
        <begin position="135"/>
        <end position="216"/>
    </location>
</feature>
<dbReference type="InterPro" id="IPR027417">
    <property type="entry name" value="P-loop_NTPase"/>
</dbReference>
<dbReference type="Ensembl" id="ENSOMYT00000097377.2">
    <property type="protein sequence ID" value="ENSOMYP00000089422.2"/>
    <property type="gene ID" value="ENSOMYG00000041277.2"/>
</dbReference>
<feature type="domain" description="Guanylate kinase-like" evidence="5">
    <location>
        <begin position="353"/>
        <end position="537"/>
    </location>
</feature>
<dbReference type="Pfam" id="PF07653">
    <property type="entry name" value="SH3_2"/>
    <property type="match status" value="1"/>
</dbReference>
<keyword evidence="9" id="KW-1185">Reference proteome</keyword>
<dbReference type="Proteomes" id="UP000694395">
    <property type="component" value="Chromosome 16"/>
</dbReference>
<dbReference type="InterPro" id="IPR036892">
    <property type="entry name" value="L27_dom_sf"/>
</dbReference>
<dbReference type="GeneTree" id="ENSGT00940000157190"/>
<dbReference type="Gene3D" id="2.30.42.10">
    <property type="match status" value="1"/>
</dbReference>
<dbReference type="InterPro" id="IPR050716">
    <property type="entry name" value="MAGUK"/>
</dbReference>
<dbReference type="AlphaFoldDB" id="A0A8C7TU88"/>
<dbReference type="CDD" id="cd06799">
    <property type="entry name" value="PDZ_MPP3-MPP4-MPP7-like"/>
    <property type="match status" value="1"/>
</dbReference>
<dbReference type="Pfam" id="PF02828">
    <property type="entry name" value="L27"/>
    <property type="match status" value="2"/>
</dbReference>
<dbReference type="SMART" id="SM00228">
    <property type="entry name" value="PDZ"/>
    <property type="match status" value="1"/>
</dbReference>
<comment type="similarity">
    <text evidence="1">Belongs to the MAGUK family.</text>
</comment>
<organism evidence="8 9">
    <name type="scientific">Oncorhynchus mykiss</name>
    <name type="common">Rainbow trout</name>
    <name type="synonym">Salmo gairdneri</name>
    <dbReference type="NCBI Taxonomy" id="8022"/>
    <lineage>
        <taxon>Eukaryota</taxon>
        <taxon>Metazoa</taxon>
        <taxon>Chordata</taxon>
        <taxon>Craniata</taxon>
        <taxon>Vertebrata</taxon>
        <taxon>Euteleostomi</taxon>
        <taxon>Actinopterygii</taxon>
        <taxon>Neopterygii</taxon>
        <taxon>Teleostei</taxon>
        <taxon>Protacanthopterygii</taxon>
        <taxon>Salmoniformes</taxon>
        <taxon>Salmonidae</taxon>
        <taxon>Salmoninae</taxon>
        <taxon>Oncorhynchus</taxon>
    </lineage>
</organism>
<dbReference type="Pfam" id="PF00595">
    <property type="entry name" value="PDZ"/>
    <property type="match status" value="1"/>
</dbReference>
<dbReference type="SMART" id="SM00072">
    <property type="entry name" value="GuKc"/>
    <property type="match status" value="1"/>
</dbReference>
<dbReference type="SMART" id="SM00326">
    <property type="entry name" value="SH3"/>
    <property type="match status" value="1"/>
</dbReference>